<dbReference type="Proteomes" id="UP001153076">
    <property type="component" value="Unassembled WGS sequence"/>
</dbReference>
<gene>
    <name evidence="4" type="ORF">Cgig2_021070</name>
</gene>
<evidence type="ECO:0000259" key="2">
    <source>
        <dbReference type="Pfam" id="PF04937"/>
    </source>
</evidence>
<dbReference type="EMBL" id="JAKOGI010001103">
    <property type="protein sequence ID" value="KAJ8427743.1"/>
    <property type="molecule type" value="Genomic_DNA"/>
</dbReference>
<evidence type="ECO:0008006" key="6">
    <source>
        <dbReference type="Google" id="ProtNLM"/>
    </source>
</evidence>
<accession>A0A9Q1JNU4</accession>
<feature type="compositionally biased region" description="Acidic residues" evidence="1">
    <location>
        <begin position="28"/>
        <end position="37"/>
    </location>
</feature>
<evidence type="ECO:0000313" key="5">
    <source>
        <dbReference type="Proteomes" id="UP001153076"/>
    </source>
</evidence>
<dbReference type="InterPro" id="IPR007021">
    <property type="entry name" value="DUF659"/>
</dbReference>
<feature type="compositionally biased region" description="Basic residues" evidence="1">
    <location>
        <begin position="1"/>
        <end position="10"/>
    </location>
</feature>
<dbReference type="OrthoDB" id="1936192at2759"/>
<dbReference type="AlphaFoldDB" id="A0A9Q1JNU4"/>
<evidence type="ECO:0000259" key="3">
    <source>
        <dbReference type="Pfam" id="PF05699"/>
    </source>
</evidence>
<comment type="caution">
    <text evidence="4">The sequence shown here is derived from an EMBL/GenBank/DDBJ whole genome shotgun (WGS) entry which is preliminary data.</text>
</comment>
<name>A0A9Q1JNU4_9CARY</name>
<dbReference type="PANTHER" id="PTHR32166">
    <property type="entry name" value="OSJNBA0013A04.12 PROTEIN"/>
    <property type="match status" value="1"/>
</dbReference>
<dbReference type="InterPro" id="IPR012337">
    <property type="entry name" value="RNaseH-like_sf"/>
</dbReference>
<feature type="domain" description="HAT C-terminal dimerisation" evidence="3">
    <location>
        <begin position="438"/>
        <end position="489"/>
    </location>
</feature>
<dbReference type="Pfam" id="PF04937">
    <property type="entry name" value="DUF659"/>
    <property type="match status" value="1"/>
</dbReference>
<keyword evidence="5" id="KW-1185">Reference proteome</keyword>
<evidence type="ECO:0000313" key="4">
    <source>
        <dbReference type="EMBL" id="KAJ8427743.1"/>
    </source>
</evidence>
<proteinExistence type="predicted"/>
<dbReference type="Pfam" id="PF05699">
    <property type="entry name" value="Dimer_Tnp_hAT"/>
    <property type="match status" value="1"/>
</dbReference>
<feature type="region of interest" description="Disordered" evidence="1">
    <location>
        <begin position="1"/>
        <end position="54"/>
    </location>
</feature>
<dbReference type="GO" id="GO:0046983">
    <property type="term" value="F:protein dimerization activity"/>
    <property type="evidence" value="ECO:0007669"/>
    <property type="project" value="InterPro"/>
</dbReference>
<protein>
    <recommendedName>
        <fullName evidence="6">DUF659 domain-containing protein</fullName>
    </recommendedName>
</protein>
<evidence type="ECO:0000256" key="1">
    <source>
        <dbReference type="SAM" id="MobiDB-lite"/>
    </source>
</evidence>
<feature type="domain" description="DUF659" evidence="2">
    <location>
        <begin position="216"/>
        <end position="367"/>
    </location>
</feature>
<dbReference type="PANTHER" id="PTHR32166:SF123">
    <property type="entry name" value="BED-TYPE DOMAIN-CONTAINING PROTEIN"/>
    <property type="match status" value="1"/>
</dbReference>
<sequence>MVFGKSKRKRVEVEASEEQEFQVTDAQEISDSEDPIDREDAKHDTQQTPNNKPKVCECNMKPLLQEVVVIGDYKSNNTGGSKQWMCKHCKASFKSSYTTIHYHFFGAPDGKKTGIQRCKELMRDLALHDRIRAKVLHAEKEDISLSLKNSTLMEKNSPAPSRPLHEAFGLMERETVDLKVIRGLCSAGVPFNALRNPEFVDMLMAMNKAPKGYKPPSYEKARTSMLDECKRNLERDLIPIQETWYTQGVSIVSDGWSNTKHNPLINVLAVNSRGAMFMYADDFSGIEKTRKTISNYLLKAIEDIGPPNVLQIVTDNAKNCQVAGREIEKVHKHIFWSPCVCHTLNLIFKDFAKAFPWLRDRYKDGKNIVKYYINHSHILAIFREHSKLELLKVAETIFASHYTLLRRLLDYREQLVTTVCLSKWKDLVTNADASTGAKLVEVAKKVLSQPVSSSSAERNWSTYSYIHSVKRNRLNNARADKLVFIHSNIHLLSRFSKSYTFGPYKYWDIDPESSKMEESITRMQELMWSIDNEEGSNNSKL</sequence>
<organism evidence="4 5">
    <name type="scientific">Carnegiea gigantea</name>
    <dbReference type="NCBI Taxonomy" id="171969"/>
    <lineage>
        <taxon>Eukaryota</taxon>
        <taxon>Viridiplantae</taxon>
        <taxon>Streptophyta</taxon>
        <taxon>Embryophyta</taxon>
        <taxon>Tracheophyta</taxon>
        <taxon>Spermatophyta</taxon>
        <taxon>Magnoliopsida</taxon>
        <taxon>eudicotyledons</taxon>
        <taxon>Gunneridae</taxon>
        <taxon>Pentapetalae</taxon>
        <taxon>Caryophyllales</taxon>
        <taxon>Cactineae</taxon>
        <taxon>Cactaceae</taxon>
        <taxon>Cactoideae</taxon>
        <taxon>Echinocereeae</taxon>
        <taxon>Carnegiea</taxon>
    </lineage>
</organism>
<dbReference type="SUPFAM" id="SSF53098">
    <property type="entry name" value="Ribonuclease H-like"/>
    <property type="match status" value="2"/>
</dbReference>
<reference evidence="4" key="1">
    <citation type="submission" date="2022-04" db="EMBL/GenBank/DDBJ databases">
        <title>Carnegiea gigantea Genome sequencing and assembly v2.</title>
        <authorList>
            <person name="Copetti D."/>
            <person name="Sanderson M.J."/>
            <person name="Burquez A."/>
            <person name="Wojciechowski M.F."/>
        </authorList>
    </citation>
    <scope>NUCLEOTIDE SEQUENCE</scope>
    <source>
        <strain evidence="4">SGP5-SGP5p</strain>
        <tissue evidence="4">Aerial part</tissue>
    </source>
</reference>
<dbReference type="InterPro" id="IPR008906">
    <property type="entry name" value="HATC_C_dom"/>
</dbReference>